<accession>A0A016WH72</accession>
<keyword evidence="2" id="KW-1185">Reference proteome</keyword>
<dbReference type="AlphaFoldDB" id="A0A016WH72"/>
<protein>
    <submittedName>
        <fullName evidence="1">Uncharacterized protein</fullName>
    </submittedName>
</protein>
<evidence type="ECO:0000313" key="1">
    <source>
        <dbReference type="EMBL" id="EYC38617.1"/>
    </source>
</evidence>
<dbReference type="Proteomes" id="UP000024635">
    <property type="component" value="Unassembled WGS sequence"/>
</dbReference>
<name>A0A016WH72_9BILA</name>
<reference evidence="2" key="1">
    <citation type="journal article" date="2015" name="Nat. Genet.">
        <title>The genome and transcriptome of the zoonotic hookworm Ancylostoma ceylanicum identify infection-specific gene families.</title>
        <authorList>
            <person name="Schwarz E.M."/>
            <person name="Hu Y."/>
            <person name="Antoshechkin I."/>
            <person name="Miller M.M."/>
            <person name="Sternberg P.W."/>
            <person name="Aroian R.V."/>
        </authorList>
    </citation>
    <scope>NUCLEOTIDE SEQUENCE</scope>
    <source>
        <strain evidence="2">HY135</strain>
    </source>
</reference>
<proteinExistence type="predicted"/>
<evidence type="ECO:0000313" key="2">
    <source>
        <dbReference type="Proteomes" id="UP000024635"/>
    </source>
</evidence>
<sequence length="167" mass="18489">MLLSPTYETKWSSVFNEEVPTAVSKEHIRVPASFPPFRRSTVFFVQLTSPSGLRTIAARGLQRSRTISSVQRSEIASHELVFRNGSQRISILSNDPERIRRVRRFCAPGFQPLLMRGIPYTQPTDGVKAGLAECGEEETRCDRPCIHAITSAGCMPGRTIAGNSSLP</sequence>
<comment type="caution">
    <text evidence="1">The sequence shown here is derived from an EMBL/GenBank/DDBJ whole genome shotgun (WGS) entry which is preliminary data.</text>
</comment>
<organism evidence="1 2">
    <name type="scientific">Ancylostoma ceylanicum</name>
    <dbReference type="NCBI Taxonomy" id="53326"/>
    <lineage>
        <taxon>Eukaryota</taxon>
        <taxon>Metazoa</taxon>
        <taxon>Ecdysozoa</taxon>
        <taxon>Nematoda</taxon>
        <taxon>Chromadorea</taxon>
        <taxon>Rhabditida</taxon>
        <taxon>Rhabditina</taxon>
        <taxon>Rhabditomorpha</taxon>
        <taxon>Strongyloidea</taxon>
        <taxon>Ancylostomatidae</taxon>
        <taxon>Ancylostomatinae</taxon>
        <taxon>Ancylostoma</taxon>
    </lineage>
</organism>
<dbReference type="EMBL" id="JARK01000306">
    <property type="protein sequence ID" value="EYC38617.1"/>
    <property type="molecule type" value="Genomic_DNA"/>
</dbReference>
<gene>
    <name evidence="1" type="primary">Acey_s0706.g1692</name>
    <name evidence="1" type="ORF">Y032_0706g1692</name>
</gene>